<evidence type="ECO:0000256" key="7">
    <source>
        <dbReference type="PIRSR" id="PIRSR602401-1"/>
    </source>
</evidence>
<dbReference type="KEGG" id="lrs:PX52LOC_03388"/>
<dbReference type="InterPro" id="IPR002401">
    <property type="entry name" value="Cyt_P450_E_grp-I"/>
</dbReference>
<comment type="cofactor">
    <cofactor evidence="7">
        <name>heme</name>
        <dbReference type="ChEBI" id="CHEBI:30413"/>
    </cofactor>
</comment>
<proteinExistence type="inferred from homology"/>
<evidence type="ECO:0000256" key="4">
    <source>
        <dbReference type="ARBA" id="ARBA00023002"/>
    </source>
</evidence>
<dbReference type="OrthoDB" id="9789468at2"/>
<keyword evidence="10" id="KW-1185">Reference proteome</keyword>
<dbReference type="Gene3D" id="1.10.630.10">
    <property type="entry name" value="Cytochrome P450"/>
    <property type="match status" value="1"/>
</dbReference>
<evidence type="ECO:0000256" key="8">
    <source>
        <dbReference type="RuleBase" id="RU000461"/>
    </source>
</evidence>
<comment type="similarity">
    <text evidence="1 8">Belongs to the cytochrome P450 family.</text>
</comment>
<keyword evidence="2 7" id="KW-0349">Heme</keyword>
<dbReference type="GO" id="GO:0004497">
    <property type="term" value="F:monooxygenase activity"/>
    <property type="evidence" value="ECO:0007669"/>
    <property type="project" value="UniProtKB-KW"/>
</dbReference>
<evidence type="ECO:0000256" key="5">
    <source>
        <dbReference type="ARBA" id="ARBA00023004"/>
    </source>
</evidence>
<keyword evidence="5 7" id="KW-0408">Iron</keyword>
<gene>
    <name evidence="9" type="ORF">PX52LOC_03388</name>
</gene>
<keyword evidence="6 8" id="KW-0503">Monooxygenase</keyword>
<dbReference type="EMBL" id="CP042425">
    <property type="protein sequence ID" value="QEL16434.1"/>
    <property type="molecule type" value="Genomic_DNA"/>
</dbReference>
<dbReference type="Proteomes" id="UP000324974">
    <property type="component" value="Chromosome"/>
</dbReference>
<evidence type="ECO:0000256" key="2">
    <source>
        <dbReference type="ARBA" id="ARBA00022617"/>
    </source>
</evidence>
<dbReference type="InterPro" id="IPR017972">
    <property type="entry name" value="Cyt_P450_CS"/>
</dbReference>
<dbReference type="RefSeq" id="WP_149111166.1">
    <property type="nucleotide sequence ID" value="NZ_CP042425.1"/>
</dbReference>
<feature type="binding site" description="axial binding residue" evidence="7">
    <location>
        <position position="394"/>
    </location>
    <ligand>
        <name>heme</name>
        <dbReference type="ChEBI" id="CHEBI:30413"/>
    </ligand>
    <ligandPart>
        <name>Fe</name>
        <dbReference type="ChEBI" id="CHEBI:18248"/>
    </ligandPart>
</feature>
<dbReference type="CDD" id="cd20620">
    <property type="entry name" value="CYP132-like"/>
    <property type="match status" value="1"/>
</dbReference>
<dbReference type="PANTHER" id="PTHR24291:SF50">
    <property type="entry name" value="BIFUNCTIONAL ALBAFLAVENONE MONOOXYGENASE_TERPENE SYNTHASE"/>
    <property type="match status" value="1"/>
</dbReference>
<dbReference type="GO" id="GO:0020037">
    <property type="term" value="F:heme binding"/>
    <property type="evidence" value="ECO:0007669"/>
    <property type="project" value="InterPro"/>
</dbReference>
<dbReference type="InterPro" id="IPR036396">
    <property type="entry name" value="Cyt_P450_sf"/>
</dbReference>
<dbReference type="GO" id="GO:0016705">
    <property type="term" value="F:oxidoreductase activity, acting on paired donors, with incorporation or reduction of molecular oxygen"/>
    <property type="evidence" value="ECO:0007669"/>
    <property type="project" value="InterPro"/>
</dbReference>
<evidence type="ECO:0000313" key="9">
    <source>
        <dbReference type="EMBL" id="QEL16434.1"/>
    </source>
</evidence>
<dbReference type="AlphaFoldDB" id="A0A5C1AH46"/>
<evidence type="ECO:0000313" key="10">
    <source>
        <dbReference type="Proteomes" id="UP000324974"/>
    </source>
</evidence>
<dbReference type="InterPro" id="IPR050196">
    <property type="entry name" value="Cytochrome_P450_Monoox"/>
</dbReference>
<dbReference type="GO" id="GO:0005506">
    <property type="term" value="F:iron ion binding"/>
    <property type="evidence" value="ECO:0007669"/>
    <property type="project" value="InterPro"/>
</dbReference>
<dbReference type="Pfam" id="PF00067">
    <property type="entry name" value="p450"/>
    <property type="match status" value="1"/>
</dbReference>
<reference evidence="10" key="1">
    <citation type="submission" date="2019-08" db="EMBL/GenBank/DDBJ databases">
        <title>Limnoglobus roseus gen. nov., sp. nov., a novel freshwater planctomycete with a giant genome from the family Gemmataceae.</title>
        <authorList>
            <person name="Kulichevskaya I.S."/>
            <person name="Naumoff D.G."/>
            <person name="Miroshnikov K."/>
            <person name="Ivanova A."/>
            <person name="Philippov D.A."/>
            <person name="Hakobyan A."/>
            <person name="Rijpstra I.C."/>
            <person name="Sinninghe Damste J.S."/>
            <person name="Liesack W."/>
            <person name="Dedysh S.N."/>
        </authorList>
    </citation>
    <scope>NUCLEOTIDE SEQUENCE [LARGE SCALE GENOMIC DNA]</scope>
    <source>
        <strain evidence="10">PX52</strain>
    </source>
</reference>
<protein>
    <submittedName>
        <fullName evidence="9">Cytochrome P450</fullName>
    </submittedName>
</protein>
<keyword evidence="4 8" id="KW-0560">Oxidoreductase</keyword>
<dbReference type="InterPro" id="IPR001128">
    <property type="entry name" value="Cyt_P450"/>
</dbReference>
<evidence type="ECO:0000256" key="3">
    <source>
        <dbReference type="ARBA" id="ARBA00022723"/>
    </source>
</evidence>
<sequence>MPPNPALPPGPKGTFLLGNLRQFTDRRIGFFQDVAREYGDLASFRFGPRRLYLASHPDLIEQVLVTDARHYIKHFGARMYSPVLGNGLVTSEGDFWLRQRRLSQPAFLKSRVLSYAPVVADLTDRFLAGWKDGDHIDVHTAFSHLTSVIALKTFFGLDDVGDREAFVAALREAFTLLSSRFARIVRPPDWLPTRENRRVKAAIAQLDKVVAHIIALGKQRGGTGDDLLARLLAARDADGSAMTDRQLRDEAMTLYLAGHETTALTLAWSWYLLSQHPAAEEKLAAEWRTVLGGRTPTADDLGRLPYTDAVLAEVMRLYPPVYLIGREATKDLELGGYRVRRGTTVFMCQAVSHRDPRYFGPDPDVFRPERWLDGLAGRIPKYAYYPFGGGPRVCIGNGFAAMEAAVVLAAVGQRYRFTLDPDAVIDVEPQITLLPKHGIPATLRCRV</sequence>
<organism evidence="9 10">
    <name type="scientific">Limnoglobus roseus</name>
    <dbReference type="NCBI Taxonomy" id="2598579"/>
    <lineage>
        <taxon>Bacteria</taxon>
        <taxon>Pseudomonadati</taxon>
        <taxon>Planctomycetota</taxon>
        <taxon>Planctomycetia</taxon>
        <taxon>Gemmatales</taxon>
        <taxon>Gemmataceae</taxon>
        <taxon>Limnoglobus</taxon>
    </lineage>
</organism>
<dbReference type="PRINTS" id="PR00463">
    <property type="entry name" value="EP450I"/>
</dbReference>
<keyword evidence="3 7" id="KW-0479">Metal-binding</keyword>
<evidence type="ECO:0000256" key="1">
    <source>
        <dbReference type="ARBA" id="ARBA00010617"/>
    </source>
</evidence>
<dbReference type="PROSITE" id="PS00086">
    <property type="entry name" value="CYTOCHROME_P450"/>
    <property type="match status" value="1"/>
</dbReference>
<dbReference type="SUPFAM" id="SSF48264">
    <property type="entry name" value="Cytochrome P450"/>
    <property type="match status" value="1"/>
</dbReference>
<dbReference type="PANTHER" id="PTHR24291">
    <property type="entry name" value="CYTOCHROME P450 FAMILY 4"/>
    <property type="match status" value="1"/>
</dbReference>
<accession>A0A5C1AH46</accession>
<evidence type="ECO:0000256" key="6">
    <source>
        <dbReference type="ARBA" id="ARBA00023033"/>
    </source>
</evidence>
<name>A0A5C1AH46_9BACT</name>
<dbReference type="PRINTS" id="PR00385">
    <property type="entry name" value="P450"/>
</dbReference>